<evidence type="ECO:0000313" key="6">
    <source>
        <dbReference type="Proteomes" id="UP000664405"/>
    </source>
</evidence>
<dbReference type="PROSITE" id="PS50932">
    <property type="entry name" value="HTH_LACI_2"/>
    <property type="match status" value="1"/>
</dbReference>
<dbReference type="Gene3D" id="1.10.260.40">
    <property type="entry name" value="lambda repressor-like DNA-binding domains"/>
    <property type="match status" value="1"/>
</dbReference>
<dbReference type="PANTHER" id="PTHR30146:SF152">
    <property type="entry name" value="TRANSCRIPTIONAL REGULATORY PROTEIN"/>
    <property type="match status" value="1"/>
</dbReference>
<evidence type="ECO:0000256" key="2">
    <source>
        <dbReference type="ARBA" id="ARBA00023125"/>
    </source>
</evidence>
<dbReference type="Proteomes" id="UP000664405">
    <property type="component" value="Unassembled WGS sequence"/>
</dbReference>
<organism evidence="5 6">
    <name type="scientific">Thalassospira povalilytica</name>
    <dbReference type="NCBI Taxonomy" id="732237"/>
    <lineage>
        <taxon>Bacteria</taxon>
        <taxon>Pseudomonadati</taxon>
        <taxon>Pseudomonadota</taxon>
        <taxon>Alphaproteobacteria</taxon>
        <taxon>Rhodospirillales</taxon>
        <taxon>Thalassospiraceae</taxon>
        <taxon>Thalassospira</taxon>
    </lineage>
</organism>
<dbReference type="InterPro" id="IPR000843">
    <property type="entry name" value="HTH_LacI"/>
</dbReference>
<dbReference type="EMBL" id="JAEKJW010000003">
    <property type="protein sequence ID" value="MBN8197784.1"/>
    <property type="molecule type" value="Genomic_DNA"/>
</dbReference>
<dbReference type="InterPro" id="IPR025997">
    <property type="entry name" value="SBP_2_dom"/>
</dbReference>
<evidence type="ECO:0000259" key="4">
    <source>
        <dbReference type="PROSITE" id="PS50932"/>
    </source>
</evidence>
<keyword evidence="3" id="KW-0804">Transcription</keyword>
<accession>A0A8I1SKB1</accession>
<dbReference type="PANTHER" id="PTHR30146">
    <property type="entry name" value="LACI-RELATED TRANSCRIPTIONAL REPRESSOR"/>
    <property type="match status" value="1"/>
</dbReference>
<dbReference type="SUPFAM" id="SSF47413">
    <property type="entry name" value="lambda repressor-like DNA-binding domains"/>
    <property type="match status" value="1"/>
</dbReference>
<sequence length="354" mass="39142">MMCFDVFEDGMPKTTGPVIKDIADLSGVSPATVDRVLNKRPGVRERTAKRVLQAASELGYLPENDMAEVFRPKPMRVVFLLPSGTNPYLQLLGDRIKAAAEATTGYNIRAKCFFIDSFNPQLLSEALRQHGEKADGIAFMAIDHPLVRETVSELQNAGKHMITVVSDISGVPHAAYVGLDNRAVGRTAGYLLGRFNGQKRGRVAMIAASRTYRAHEEREMGFLSLMEEEFPELRVVAAREGHDDRSENYLHTKSLLEEYPDLVGIYNVGGASDGVARALRESGRGRDIVFIGHGLTPDTRRFLLEDIMDVVITQSPGVIVQNVLRIFENLRAGHPADRDVAKLTMEVVVKENLP</sequence>
<feature type="domain" description="HTH lacI-type" evidence="4">
    <location>
        <begin position="17"/>
        <end position="62"/>
    </location>
</feature>
<dbReference type="GO" id="GO:0000976">
    <property type="term" value="F:transcription cis-regulatory region binding"/>
    <property type="evidence" value="ECO:0007669"/>
    <property type="project" value="TreeGrafter"/>
</dbReference>
<dbReference type="SMART" id="SM00354">
    <property type="entry name" value="HTH_LACI"/>
    <property type="match status" value="1"/>
</dbReference>
<keyword evidence="1" id="KW-0805">Transcription regulation</keyword>
<dbReference type="GO" id="GO:0003700">
    <property type="term" value="F:DNA-binding transcription factor activity"/>
    <property type="evidence" value="ECO:0007669"/>
    <property type="project" value="TreeGrafter"/>
</dbReference>
<name>A0A8I1SKB1_9PROT</name>
<protein>
    <submittedName>
        <fullName evidence="5">LacI family DNA-binding transcriptional regulator</fullName>
    </submittedName>
</protein>
<dbReference type="Pfam" id="PF00356">
    <property type="entry name" value="LacI"/>
    <property type="match status" value="1"/>
</dbReference>
<reference evidence="5" key="1">
    <citation type="submission" date="2020-12" db="EMBL/GenBank/DDBJ databases">
        <title>Oil enriched cultivation method for isolating marine PHA-producing bacteria.</title>
        <authorList>
            <person name="Zheng W."/>
            <person name="Yu S."/>
            <person name="Huang Y."/>
        </authorList>
    </citation>
    <scope>NUCLEOTIDE SEQUENCE</scope>
    <source>
        <strain evidence="5">SY-2-3</strain>
    </source>
</reference>
<dbReference type="Gene3D" id="3.40.50.2300">
    <property type="match status" value="2"/>
</dbReference>
<dbReference type="CDD" id="cd06307">
    <property type="entry name" value="PBP1_sugar_binding"/>
    <property type="match status" value="1"/>
</dbReference>
<keyword evidence="2 5" id="KW-0238">DNA-binding</keyword>
<proteinExistence type="predicted"/>
<evidence type="ECO:0000256" key="1">
    <source>
        <dbReference type="ARBA" id="ARBA00023015"/>
    </source>
</evidence>
<dbReference type="Pfam" id="PF13407">
    <property type="entry name" value="Peripla_BP_4"/>
    <property type="match status" value="1"/>
</dbReference>
<comment type="caution">
    <text evidence="5">The sequence shown here is derived from an EMBL/GenBank/DDBJ whole genome shotgun (WGS) entry which is preliminary data.</text>
</comment>
<dbReference type="InterPro" id="IPR010982">
    <property type="entry name" value="Lambda_DNA-bd_dom_sf"/>
</dbReference>
<dbReference type="InterPro" id="IPR028082">
    <property type="entry name" value="Peripla_BP_I"/>
</dbReference>
<evidence type="ECO:0000256" key="3">
    <source>
        <dbReference type="ARBA" id="ARBA00023163"/>
    </source>
</evidence>
<dbReference type="SUPFAM" id="SSF53822">
    <property type="entry name" value="Periplasmic binding protein-like I"/>
    <property type="match status" value="1"/>
</dbReference>
<dbReference type="PROSITE" id="PS00356">
    <property type="entry name" value="HTH_LACI_1"/>
    <property type="match status" value="1"/>
</dbReference>
<dbReference type="AlphaFoldDB" id="A0A8I1SKB1"/>
<dbReference type="CDD" id="cd01392">
    <property type="entry name" value="HTH_LacI"/>
    <property type="match status" value="1"/>
</dbReference>
<evidence type="ECO:0000313" key="5">
    <source>
        <dbReference type="EMBL" id="MBN8197784.1"/>
    </source>
</evidence>
<gene>
    <name evidence="5" type="ORF">JF547_15055</name>
</gene>